<protein>
    <submittedName>
        <fullName evidence="3">Uncharacterized protein</fullName>
    </submittedName>
</protein>
<dbReference type="Proteomes" id="UP000807469">
    <property type="component" value="Unassembled WGS sequence"/>
</dbReference>
<comment type="caution">
    <text evidence="3">The sequence shown here is derived from an EMBL/GenBank/DDBJ whole genome shotgun (WGS) entry which is preliminary data.</text>
</comment>
<feature type="compositionally biased region" description="Low complexity" evidence="1">
    <location>
        <begin position="91"/>
        <end position="113"/>
    </location>
</feature>
<dbReference type="AlphaFoldDB" id="A0A9P5YW78"/>
<sequence>MHVLNFTSQLIVLTFFRLSIALTLPLGLAGHASAQDDGQVTLNDPRGRSVRQERFCPGLLRYEGPFPGVCGVEDRSSVSGILGEICAPQNTSSTVSSSTSATSSAKPTSAASAGPIISSHTEMNSAQPAKTTPEPPTPVAGGAGANTVAEALTTWAPTTDISSTLVVVQTVELSQTSDLTSGTMTMEGGIVGVSAFVPVLLAMAPSRRSHLHIQMDA</sequence>
<feature type="compositionally biased region" description="Polar residues" evidence="1">
    <location>
        <begin position="118"/>
        <end position="130"/>
    </location>
</feature>
<gene>
    <name evidence="3" type="ORF">BDN70DRAFT_935190</name>
</gene>
<keyword evidence="2" id="KW-0732">Signal</keyword>
<proteinExistence type="predicted"/>
<feature type="region of interest" description="Disordered" evidence="1">
    <location>
        <begin position="89"/>
        <end position="144"/>
    </location>
</feature>
<evidence type="ECO:0000256" key="2">
    <source>
        <dbReference type="SAM" id="SignalP"/>
    </source>
</evidence>
<evidence type="ECO:0000313" key="3">
    <source>
        <dbReference type="EMBL" id="KAF9476276.1"/>
    </source>
</evidence>
<reference evidence="3" key="1">
    <citation type="submission" date="2020-11" db="EMBL/GenBank/DDBJ databases">
        <authorList>
            <consortium name="DOE Joint Genome Institute"/>
            <person name="Ahrendt S."/>
            <person name="Riley R."/>
            <person name="Andreopoulos W."/>
            <person name="Labutti K."/>
            <person name="Pangilinan J."/>
            <person name="Ruiz-Duenas F.J."/>
            <person name="Barrasa J.M."/>
            <person name="Sanchez-Garcia M."/>
            <person name="Camarero S."/>
            <person name="Miyauchi S."/>
            <person name="Serrano A."/>
            <person name="Linde D."/>
            <person name="Babiker R."/>
            <person name="Drula E."/>
            <person name="Ayuso-Fernandez I."/>
            <person name="Pacheco R."/>
            <person name="Padilla G."/>
            <person name="Ferreira P."/>
            <person name="Barriuso J."/>
            <person name="Kellner H."/>
            <person name="Castanera R."/>
            <person name="Alfaro M."/>
            <person name="Ramirez L."/>
            <person name="Pisabarro A.G."/>
            <person name="Kuo A."/>
            <person name="Tritt A."/>
            <person name="Lipzen A."/>
            <person name="He G."/>
            <person name="Yan M."/>
            <person name="Ng V."/>
            <person name="Cullen D."/>
            <person name="Martin F."/>
            <person name="Rosso M.-N."/>
            <person name="Henrissat B."/>
            <person name="Hibbett D."/>
            <person name="Martinez A.T."/>
            <person name="Grigoriev I.V."/>
        </authorList>
    </citation>
    <scope>NUCLEOTIDE SEQUENCE</scope>
    <source>
        <strain evidence="3">CIRM-BRFM 674</strain>
    </source>
</reference>
<feature type="chain" id="PRO_5040184514" evidence="2">
    <location>
        <begin position="35"/>
        <end position="217"/>
    </location>
</feature>
<dbReference type="OrthoDB" id="3068107at2759"/>
<evidence type="ECO:0000313" key="4">
    <source>
        <dbReference type="Proteomes" id="UP000807469"/>
    </source>
</evidence>
<feature type="signal peptide" evidence="2">
    <location>
        <begin position="1"/>
        <end position="34"/>
    </location>
</feature>
<evidence type="ECO:0000256" key="1">
    <source>
        <dbReference type="SAM" id="MobiDB-lite"/>
    </source>
</evidence>
<accession>A0A9P5YW78</accession>
<name>A0A9P5YW78_9AGAR</name>
<organism evidence="3 4">
    <name type="scientific">Pholiota conissans</name>
    <dbReference type="NCBI Taxonomy" id="109636"/>
    <lineage>
        <taxon>Eukaryota</taxon>
        <taxon>Fungi</taxon>
        <taxon>Dikarya</taxon>
        <taxon>Basidiomycota</taxon>
        <taxon>Agaricomycotina</taxon>
        <taxon>Agaricomycetes</taxon>
        <taxon>Agaricomycetidae</taxon>
        <taxon>Agaricales</taxon>
        <taxon>Agaricineae</taxon>
        <taxon>Strophariaceae</taxon>
        <taxon>Pholiota</taxon>
    </lineage>
</organism>
<dbReference type="EMBL" id="MU155300">
    <property type="protein sequence ID" value="KAF9476276.1"/>
    <property type="molecule type" value="Genomic_DNA"/>
</dbReference>
<keyword evidence="4" id="KW-1185">Reference proteome</keyword>